<dbReference type="Proteomes" id="UP001156882">
    <property type="component" value="Unassembled WGS sequence"/>
</dbReference>
<evidence type="ECO:0000256" key="4">
    <source>
        <dbReference type="ARBA" id="ARBA00022691"/>
    </source>
</evidence>
<dbReference type="PANTHER" id="PTHR33841:SF1">
    <property type="entry name" value="DNA METHYLTRANSFERASE A"/>
    <property type="match status" value="1"/>
</dbReference>
<comment type="catalytic activity">
    <reaction evidence="5">
        <text>a 2'-deoxyadenosine in DNA + S-adenosyl-L-methionine = an N(6)-methyl-2'-deoxyadenosine in DNA + S-adenosyl-L-homocysteine + H(+)</text>
        <dbReference type="Rhea" id="RHEA:15197"/>
        <dbReference type="Rhea" id="RHEA-COMP:12418"/>
        <dbReference type="Rhea" id="RHEA-COMP:12419"/>
        <dbReference type="ChEBI" id="CHEBI:15378"/>
        <dbReference type="ChEBI" id="CHEBI:57856"/>
        <dbReference type="ChEBI" id="CHEBI:59789"/>
        <dbReference type="ChEBI" id="CHEBI:90615"/>
        <dbReference type="ChEBI" id="CHEBI:90616"/>
        <dbReference type="EC" id="2.1.1.72"/>
    </reaction>
</comment>
<dbReference type="InterPro" id="IPR050953">
    <property type="entry name" value="N4_N6_ade-DNA_methylase"/>
</dbReference>
<dbReference type="PRINTS" id="PR00507">
    <property type="entry name" value="N12N6MTFRASE"/>
</dbReference>
<comment type="caution">
    <text evidence="7">The sequence shown here is derived from an EMBL/GenBank/DDBJ whole genome shotgun (WGS) entry which is preliminary data.</text>
</comment>
<dbReference type="RefSeq" id="WP_284310120.1">
    <property type="nucleotide sequence ID" value="NZ_BSPC01000005.1"/>
</dbReference>
<protein>
    <recommendedName>
        <fullName evidence="1">site-specific DNA-methyltransferase (adenine-specific)</fullName>
        <ecNumber evidence="1">2.1.1.72</ecNumber>
    </recommendedName>
</protein>
<dbReference type="PROSITE" id="PS00092">
    <property type="entry name" value="N6_MTASE"/>
    <property type="match status" value="1"/>
</dbReference>
<keyword evidence="2" id="KW-0489">Methyltransferase</keyword>
<keyword evidence="4" id="KW-0949">S-adenosyl-L-methionine</keyword>
<sequence length="640" mass="71685">MDKTTRNAIERATQQARKLLDEDFSSQLEGTFDVLRSGVIAPTGGAHLSSRQQFQRDKIVATVEHKRAAGTTAVEAVTDYVRDSAFTTLNRFVALKMLEARQLVQECITKGEQSAGFREFCGMAPGVALLPDAAGYRLYVESLFDEFSTEIKVLFDRRDAASVLWPKRQTFEAMLTILNASDLSGVWGEDETIGWVYQFFNSGDERKKMRDDSPAPRNSRELAVRNQFFTPRYVVQFLVDNTLGHLWLEMHGEKTRLTGICEYLVRSADDSIHARPRKDPRDLRSLDPACGSGHFLLYSFDLMLVIYEEAWLAEGADPISEATGRSLRQDYPDLTDLRRAAPRLIVEHNLYGVDIDPRCAQIAALALWMRAQRAWKELGVSASNRPRIQRTHIVVAESMPGNDSLVDEFTARLDPPLLRDLLKKMVGECRLAGELGTLLRVEEGIAGELRRAREQFLEQRGTTAFLPGLEPEAKQGALDLSGIDDDRFFHEAEARIIEALRAFAETASDRSGVRRRLFAGDAAQGMALIDVIRTRFDVVLMNPPFGACSVPGRKEFEKSYPRTKNDVYAAFVERGIELLYPRGRLGAITSRTGFFLSSFRKWREEILMPKAPPTVVADLGVGVLDGAMVETAAYCLEAVV</sequence>
<dbReference type="Pfam" id="PF07669">
    <property type="entry name" value="Eco57I"/>
    <property type="match status" value="1"/>
</dbReference>
<organism evidence="7 8">
    <name type="scientific">Labrys miyagiensis</name>
    <dbReference type="NCBI Taxonomy" id="346912"/>
    <lineage>
        <taxon>Bacteria</taxon>
        <taxon>Pseudomonadati</taxon>
        <taxon>Pseudomonadota</taxon>
        <taxon>Alphaproteobacteria</taxon>
        <taxon>Hyphomicrobiales</taxon>
        <taxon>Xanthobacteraceae</taxon>
        <taxon>Labrys</taxon>
    </lineage>
</organism>
<accession>A0ABQ6CF49</accession>
<evidence type="ECO:0000259" key="6">
    <source>
        <dbReference type="Pfam" id="PF07669"/>
    </source>
</evidence>
<dbReference type="SUPFAM" id="SSF53335">
    <property type="entry name" value="S-adenosyl-L-methionine-dependent methyltransferases"/>
    <property type="match status" value="1"/>
</dbReference>
<dbReference type="PANTHER" id="PTHR33841">
    <property type="entry name" value="DNA METHYLTRANSFERASE YEEA-RELATED"/>
    <property type="match status" value="1"/>
</dbReference>
<reference evidence="8" key="1">
    <citation type="journal article" date="2019" name="Int. J. Syst. Evol. Microbiol.">
        <title>The Global Catalogue of Microorganisms (GCM) 10K type strain sequencing project: providing services to taxonomists for standard genome sequencing and annotation.</title>
        <authorList>
            <consortium name="The Broad Institute Genomics Platform"/>
            <consortium name="The Broad Institute Genome Sequencing Center for Infectious Disease"/>
            <person name="Wu L."/>
            <person name="Ma J."/>
        </authorList>
    </citation>
    <scope>NUCLEOTIDE SEQUENCE [LARGE SCALE GENOMIC DNA]</scope>
    <source>
        <strain evidence="8">NBRC 101365</strain>
    </source>
</reference>
<dbReference type="InterPro" id="IPR029063">
    <property type="entry name" value="SAM-dependent_MTases_sf"/>
</dbReference>
<keyword evidence="3" id="KW-0808">Transferase</keyword>
<evidence type="ECO:0000256" key="5">
    <source>
        <dbReference type="ARBA" id="ARBA00047942"/>
    </source>
</evidence>
<dbReference type="InterPro" id="IPR002052">
    <property type="entry name" value="DNA_methylase_N6_adenine_CS"/>
</dbReference>
<evidence type="ECO:0000256" key="3">
    <source>
        <dbReference type="ARBA" id="ARBA00022679"/>
    </source>
</evidence>
<proteinExistence type="predicted"/>
<dbReference type="EC" id="2.1.1.72" evidence="1"/>
<evidence type="ECO:0000313" key="8">
    <source>
        <dbReference type="Proteomes" id="UP001156882"/>
    </source>
</evidence>
<gene>
    <name evidence="7" type="ORF">GCM10007874_03090</name>
</gene>
<dbReference type="EMBL" id="BSPC01000005">
    <property type="protein sequence ID" value="GLS17294.1"/>
    <property type="molecule type" value="Genomic_DNA"/>
</dbReference>
<dbReference type="InterPro" id="IPR011639">
    <property type="entry name" value="MethylTrfase_TaqI-like_dom"/>
</dbReference>
<evidence type="ECO:0000313" key="7">
    <source>
        <dbReference type="EMBL" id="GLS17294.1"/>
    </source>
</evidence>
<name>A0ABQ6CF49_9HYPH</name>
<dbReference type="Gene3D" id="3.40.50.150">
    <property type="entry name" value="Vaccinia Virus protein VP39"/>
    <property type="match status" value="2"/>
</dbReference>
<evidence type="ECO:0000256" key="2">
    <source>
        <dbReference type="ARBA" id="ARBA00022603"/>
    </source>
</evidence>
<evidence type="ECO:0000256" key="1">
    <source>
        <dbReference type="ARBA" id="ARBA00011900"/>
    </source>
</evidence>
<keyword evidence="8" id="KW-1185">Reference proteome</keyword>
<feature type="domain" description="Type II methyltransferase M.TaqI-like" evidence="6">
    <location>
        <begin position="348"/>
        <end position="608"/>
    </location>
</feature>